<evidence type="ECO:0000256" key="3">
    <source>
        <dbReference type="ARBA" id="ARBA00023125"/>
    </source>
</evidence>
<dbReference type="PROSITE" id="PS00463">
    <property type="entry name" value="ZN2_CY6_FUNGAL_1"/>
    <property type="match status" value="1"/>
</dbReference>
<dbReference type="InterPro" id="IPR001138">
    <property type="entry name" value="Zn2Cys6_DnaBD"/>
</dbReference>
<dbReference type="Pfam" id="PF00172">
    <property type="entry name" value="Zn_clus"/>
    <property type="match status" value="1"/>
</dbReference>
<reference evidence="7 8" key="1">
    <citation type="submission" date="2015-07" db="EMBL/GenBank/DDBJ databases">
        <title>Comparative genomics of the Sigatoka disease complex on banana suggests a link between parallel evolutionary changes in Pseudocercospora fijiensis and Pseudocercospora eumusae and increased virulence on the banana host.</title>
        <authorList>
            <person name="Chang T.-C."/>
            <person name="Salvucci A."/>
            <person name="Crous P.W."/>
            <person name="Stergiopoulos I."/>
        </authorList>
    </citation>
    <scope>NUCLEOTIDE SEQUENCE [LARGE SCALE GENOMIC DNA]</scope>
    <source>
        <strain evidence="7 8">CBS 116634</strain>
    </source>
</reference>
<gene>
    <name evidence="7" type="ORF">AC579_8388</name>
</gene>
<proteinExistence type="predicted"/>
<dbReference type="PANTHER" id="PTHR46910:SF3">
    <property type="entry name" value="HALOTOLERANCE PROTEIN 9-RELATED"/>
    <property type="match status" value="1"/>
</dbReference>
<evidence type="ECO:0000256" key="2">
    <source>
        <dbReference type="ARBA" id="ARBA00022723"/>
    </source>
</evidence>
<dbReference type="GO" id="GO:0005634">
    <property type="term" value="C:nucleus"/>
    <property type="evidence" value="ECO:0007669"/>
    <property type="project" value="UniProtKB-SubCell"/>
</dbReference>
<dbReference type="PANTHER" id="PTHR46910">
    <property type="entry name" value="TRANSCRIPTION FACTOR PDR1"/>
    <property type="match status" value="1"/>
</dbReference>
<protein>
    <recommendedName>
        <fullName evidence="6">Zn(2)-C6 fungal-type domain-containing protein</fullName>
    </recommendedName>
</protein>
<evidence type="ECO:0000313" key="8">
    <source>
        <dbReference type="Proteomes" id="UP000073492"/>
    </source>
</evidence>
<comment type="caution">
    <text evidence="7">The sequence shown here is derived from an EMBL/GenBank/DDBJ whole genome shotgun (WGS) entry which is preliminary data.</text>
</comment>
<dbReference type="InterPro" id="IPR036864">
    <property type="entry name" value="Zn2-C6_fun-type_DNA-bd_sf"/>
</dbReference>
<dbReference type="CDD" id="cd00067">
    <property type="entry name" value="GAL4"/>
    <property type="match status" value="1"/>
</dbReference>
<keyword evidence="4" id="KW-0539">Nucleus</keyword>
<organism evidence="7 8">
    <name type="scientific">Pseudocercospora musae</name>
    <dbReference type="NCBI Taxonomy" id="113226"/>
    <lineage>
        <taxon>Eukaryota</taxon>
        <taxon>Fungi</taxon>
        <taxon>Dikarya</taxon>
        <taxon>Ascomycota</taxon>
        <taxon>Pezizomycotina</taxon>
        <taxon>Dothideomycetes</taxon>
        <taxon>Dothideomycetidae</taxon>
        <taxon>Mycosphaerellales</taxon>
        <taxon>Mycosphaerellaceae</taxon>
        <taxon>Pseudocercospora</taxon>
    </lineage>
</organism>
<name>A0A139I9F6_9PEZI</name>
<sequence length="352" mass="39261">MHLAQNAMSDKPSSTFADERVYRFISDPSHKENLSGRVRAACLTCRRKKIKCSGERNCRTCREKGLFCEGFPARKRLKREGGFESILAPVPAGIDRKGNGTSIKISSPKQYKQSLQSAVFDHNGLIGTIHQGSKQSSPPDVHSAASADLGQRAAIDAKRHTRSLRQKEALVPYQVDSWRLDQHISRAQSSTLPRQIVTPPTDYITSAPPEQTSFSWPTIQDEEDWWTDRMVDASGFSRRQTIASFLPSPGGNQFESRYEVPQPYIGPFDDLALLLATSRAPTVPSSSAADFSSWWDVSSMTPAFLDQAQGAEREPLRPPFQHTPTSQCSETEAHQQSTNAFFDHLWNNLPPE</sequence>
<feature type="compositionally biased region" description="Polar residues" evidence="5">
    <location>
        <begin position="322"/>
        <end position="334"/>
    </location>
</feature>
<dbReference type="AlphaFoldDB" id="A0A139I9F6"/>
<accession>A0A139I9F6</accession>
<evidence type="ECO:0000256" key="4">
    <source>
        <dbReference type="ARBA" id="ARBA00023242"/>
    </source>
</evidence>
<dbReference type="GO" id="GO:0000981">
    <property type="term" value="F:DNA-binding transcription factor activity, RNA polymerase II-specific"/>
    <property type="evidence" value="ECO:0007669"/>
    <property type="project" value="InterPro"/>
</dbReference>
<comment type="subcellular location">
    <subcellularLocation>
        <location evidence="1">Nucleus</location>
    </subcellularLocation>
</comment>
<dbReference type="SMART" id="SM00066">
    <property type="entry name" value="GAL4"/>
    <property type="match status" value="1"/>
</dbReference>
<dbReference type="PROSITE" id="PS50048">
    <property type="entry name" value="ZN2_CY6_FUNGAL_2"/>
    <property type="match status" value="1"/>
</dbReference>
<dbReference type="OrthoDB" id="10261408at2759"/>
<keyword evidence="2" id="KW-0479">Metal-binding</keyword>
<dbReference type="GO" id="GO:0008270">
    <property type="term" value="F:zinc ion binding"/>
    <property type="evidence" value="ECO:0007669"/>
    <property type="project" value="InterPro"/>
</dbReference>
<dbReference type="GO" id="GO:0003677">
    <property type="term" value="F:DNA binding"/>
    <property type="evidence" value="ECO:0007669"/>
    <property type="project" value="UniProtKB-KW"/>
</dbReference>
<feature type="region of interest" description="Disordered" evidence="5">
    <location>
        <begin position="310"/>
        <end position="334"/>
    </location>
</feature>
<evidence type="ECO:0000313" key="7">
    <source>
        <dbReference type="EMBL" id="KXT11259.1"/>
    </source>
</evidence>
<dbReference type="EMBL" id="LFZO01000211">
    <property type="protein sequence ID" value="KXT11259.1"/>
    <property type="molecule type" value="Genomic_DNA"/>
</dbReference>
<dbReference type="InterPro" id="IPR050987">
    <property type="entry name" value="AtrR-like"/>
</dbReference>
<dbReference type="Gene3D" id="4.10.240.10">
    <property type="entry name" value="Zn(2)-C6 fungal-type DNA-binding domain"/>
    <property type="match status" value="1"/>
</dbReference>
<keyword evidence="3" id="KW-0238">DNA-binding</keyword>
<evidence type="ECO:0000259" key="6">
    <source>
        <dbReference type="PROSITE" id="PS50048"/>
    </source>
</evidence>
<keyword evidence="8" id="KW-1185">Reference proteome</keyword>
<dbReference type="SUPFAM" id="SSF57701">
    <property type="entry name" value="Zn2/Cys6 DNA-binding domain"/>
    <property type="match status" value="1"/>
</dbReference>
<dbReference type="Proteomes" id="UP000073492">
    <property type="component" value="Unassembled WGS sequence"/>
</dbReference>
<evidence type="ECO:0000256" key="1">
    <source>
        <dbReference type="ARBA" id="ARBA00004123"/>
    </source>
</evidence>
<evidence type="ECO:0000256" key="5">
    <source>
        <dbReference type="SAM" id="MobiDB-lite"/>
    </source>
</evidence>
<feature type="domain" description="Zn(2)-C6 fungal-type" evidence="6">
    <location>
        <begin position="41"/>
        <end position="68"/>
    </location>
</feature>